<reference evidence="2 3" key="1">
    <citation type="submission" date="2013-07" db="EMBL/GenBank/DDBJ databases">
        <title>Comparative Genomic and Metabolomic Analysis of Twelve Strains of Pseudoalteromonas luteoviolacea.</title>
        <authorList>
            <person name="Vynne N.G."/>
            <person name="Mansson M."/>
            <person name="Gram L."/>
        </authorList>
    </citation>
    <scope>NUCLEOTIDE SEQUENCE [LARGE SCALE GENOMIC DNA]</scope>
    <source>
        <strain evidence="2 3">CPMOR-1</strain>
    </source>
</reference>
<accession>A0A167KHX1</accession>
<comment type="caution">
    <text evidence="2">The sequence shown here is derived from an EMBL/GenBank/DDBJ whole genome shotgun (WGS) entry which is preliminary data.</text>
</comment>
<keyword evidence="2" id="KW-0808">Transferase</keyword>
<evidence type="ECO:0000259" key="1">
    <source>
        <dbReference type="PROSITE" id="PS51186"/>
    </source>
</evidence>
<gene>
    <name evidence="2" type="ORF">N473_18075</name>
</gene>
<dbReference type="PATRIC" id="fig|1365248.3.peg.2668"/>
<dbReference type="Gene3D" id="3.40.630.30">
    <property type="match status" value="1"/>
</dbReference>
<name>A0A167KHX1_9GAMM</name>
<dbReference type="AlphaFoldDB" id="A0A167KHX1"/>
<dbReference type="CDD" id="cd04301">
    <property type="entry name" value="NAT_SF"/>
    <property type="match status" value="1"/>
</dbReference>
<evidence type="ECO:0000313" key="2">
    <source>
        <dbReference type="EMBL" id="KZN62822.1"/>
    </source>
</evidence>
<dbReference type="EMBL" id="AUYC01000030">
    <property type="protein sequence ID" value="KZN62822.1"/>
    <property type="molecule type" value="Genomic_DNA"/>
</dbReference>
<protein>
    <submittedName>
        <fullName evidence="2">Acetyltransferase</fullName>
    </submittedName>
</protein>
<dbReference type="InterPro" id="IPR016181">
    <property type="entry name" value="Acyl_CoA_acyltransferase"/>
</dbReference>
<evidence type="ECO:0000313" key="3">
    <source>
        <dbReference type="Proteomes" id="UP000076486"/>
    </source>
</evidence>
<feature type="domain" description="N-acetyltransferase" evidence="1">
    <location>
        <begin position="15"/>
        <end position="158"/>
    </location>
</feature>
<sequence>MENITFLINEEEYHMSIREFSEKDYPRIFQIYARSKLDELRFDKKGFKLLPLENDEKRLSALKESKIYVFDDGEVRGYGAIFESEIRALFVCPSARGKGIGKQILEFLLLKINGKASLFVAKTNEPAKALYRAYGFAVSGEFLTDYNGEPVYANEMIRINGPC</sequence>
<proteinExistence type="predicted"/>
<dbReference type="PROSITE" id="PS51186">
    <property type="entry name" value="GNAT"/>
    <property type="match status" value="1"/>
</dbReference>
<dbReference type="SUPFAM" id="SSF55729">
    <property type="entry name" value="Acyl-CoA N-acyltransferases (Nat)"/>
    <property type="match status" value="1"/>
</dbReference>
<dbReference type="Pfam" id="PF13508">
    <property type="entry name" value="Acetyltransf_7"/>
    <property type="match status" value="1"/>
</dbReference>
<organism evidence="2 3">
    <name type="scientific">Pseudoalteromonas luteoviolacea CPMOR-1</name>
    <dbReference type="NCBI Taxonomy" id="1365248"/>
    <lineage>
        <taxon>Bacteria</taxon>
        <taxon>Pseudomonadati</taxon>
        <taxon>Pseudomonadota</taxon>
        <taxon>Gammaproteobacteria</taxon>
        <taxon>Alteromonadales</taxon>
        <taxon>Pseudoalteromonadaceae</taxon>
        <taxon>Pseudoalteromonas</taxon>
    </lineage>
</organism>
<dbReference type="GO" id="GO:0016747">
    <property type="term" value="F:acyltransferase activity, transferring groups other than amino-acyl groups"/>
    <property type="evidence" value="ECO:0007669"/>
    <property type="project" value="InterPro"/>
</dbReference>
<dbReference type="Proteomes" id="UP000076486">
    <property type="component" value="Unassembled WGS sequence"/>
</dbReference>
<dbReference type="InterPro" id="IPR000182">
    <property type="entry name" value="GNAT_dom"/>
</dbReference>